<dbReference type="PANTHER" id="PTHR30006:SF2">
    <property type="entry name" value="ABC TRANSPORTER SUBSTRATE-BINDING PROTEIN"/>
    <property type="match status" value="1"/>
</dbReference>
<dbReference type="SUPFAM" id="SSF53850">
    <property type="entry name" value="Periplasmic binding protein-like II"/>
    <property type="match status" value="1"/>
</dbReference>
<dbReference type="AlphaFoldDB" id="A0A2C7AEK5"/>
<gene>
    <name evidence="2" type="ORF">CR162_04415</name>
</gene>
<protein>
    <submittedName>
        <fullName evidence="2">Tat pathway signal protein</fullName>
    </submittedName>
</protein>
<keyword evidence="3" id="KW-1185">Reference proteome</keyword>
<dbReference type="EMBL" id="PDNU01000004">
    <property type="protein sequence ID" value="PHK96093.1"/>
    <property type="molecule type" value="Genomic_DNA"/>
</dbReference>
<reference evidence="2 3" key="1">
    <citation type="submission" date="2017-10" db="EMBL/GenBank/DDBJ databases">
        <authorList>
            <person name="Banno H."/>
            <person name="Chua N.-H."/>
        </authorList>
    </citation>
    <scope>NUCLEOTIDE SEQUENCE [LARGE SCALE GENOMIC DNA]</scope>
    <source>
        <strain evidence="2 3">YW11</strain>
    </source>
</reference>
<dbReference type="Pfam" id="PF13343">
    <property type="entry name" value="SBP_bac_6"/>
    <property type="match status" value="1"/>
</dbReference>
<dbReference type="PANTHER" id="PTHR30006">
    <property type="entry name" value="THIAMINE-BINDING PERIPLASMIC PROTEIN-RELATED"/>
    <property type="match status" value="1"/>
</dbReference>
<evidence type="ECO:0000313" key="3">
    <source>
        <dbReference type="Proteomes" id="UP000223527"/>
    </source>
</evidence>
<dbReference type="Proteomes" id="UP000223527">
    <property type="component" value="Unassembled WGS sequence"/>
</dbReference>
<sequence length="352" mass="38703">MEGISRRGLLASAAIIAGSGAAARAAAQELPAHERELYEAARREGQVTWYSGQQSAETSEAVGRAFGERYPGVHVNVVRSTSQVAFQRLSQDIRAGVAQCDVFSSTDYSHSTFLKRQGRLMAYRPRNAEGLMEFVRKAGDPDDQFHVFYIGVHLISRHTRQVSAEEAPKSWQDLLDPKWRGKLAVGHPGFSGAIGAWAVLMRKMYGWDYFTKLERNQPQIGRSSIDPVTALNAGERSIGVAVPSATALLSISRGNPQELIYPTDGTVVIPSPSCIQKNAPHPNAAKLFMEFATGPEYFRTTRRYFSESLRSDVPPPEGAAPLSAIKIIMPTPQEVESGVPEVKEQWRDTFGI</sequence>
<evidence type="ECO:0000313" key="2">
    <source>
        <dbReference type="EMBL" id="PHK96093.1"/>
    </source>
</evidence>
<comment type="caution">
    <text evidence="2">The sequence shown here is derived from an EMBL/GenBank/DDBJ whole genome shotgun (WGS) entry which is preliminary data.</text>
</comment>
<dbReference type="Gene3D" id="3.40.190.10">
    <property type="entry name" value="Periplasmic binding protein-like II"/>
    <property type="match status" value="2"/>
</dbReference>
<evidence type="ECO:0000256" key="1">
    <source>
        <dbReference type="ARBA" id="ARBA00022729"/>
    </source>
</evidence>
<organism evidence="2 3">
    <name type="scientific">Teichococcus rhizosphaerae</name>
    <dbReference type="NCBI Taxonomy" id="1335062"/>
    <lineage>
        <taxon>Bacteria</taxon>
        <taxon>Pseudomonadati</taxon>
        <taxon>Pseudomonadota</taxon>
        <taxon>Alphaproteobacteria</taxon>
        <taxon>Acetobacterales</taxon>
        <taxon>Roseomonadaceae</taxon>
        <taxon>Roseomonas</taxon>
    </lineage>
</organism>
<keyword evidence="1" id="KW-0732">Signal</keyword>
<proteinExistence type="predicted"/>
<dbReference type="OrthoDB" id="7374867at2"/>
<accession>A0A2C7AEK5</accession>
<dbReference type="RefSeq" id="WP_099094333.1">
    <property type="nucleotide sequence ID" value="NZ_PDNU01000004.1"/>
</dbReference>
<dbReference type="PROSITE" id="PS51318">
    <property type="entry name" value="TAT"/>
    <property type="match status" value="1"/>
</dbReference>
<dbReference type="InterPro" id="IPR006311">
    <property type="entry name" value="TAT_signal"/>
</dbReference>
<name>A0A2C7AEK5_9PROT</name>